<dbReference type="EMBL" id="JRPN01000013">
    <property type="protein sequence ID" value="KGT79390.1"/>
    <property type="molecule type" value="Genomic_DNA"/>
</dbReference>
<reference evidence="2 3" key="1">
    <citation type="submission" date="2014-09" db="EMBL/GenBank/DDBJ databases">
        <title>Draft genome of Bradyrhizobium japonicum Is-34.</title>
        <authorList>
            <person name="Tsurumaru H."/>
            <person name="Yamakawa T."/>
            <person name="Hashimoto S."/>
            <person name="Okizaki K."/>
            <person name="Kanesaki Y."/>
            <person name="Yoshikawa H."/>
            <person name="Yajima S."/>
        </authorList>
    </citation>
    <scope>NUCLEOTIDE SEQUENCE [LARGE SCALE GENOMIC DNA]</scope>
    <source>
        <strain evidence="2 3">Is-34</strain>
    </source>
</reference>
<dbReference type="NCBIfam" id="TIGR01985">
    <property type="entry name" value="phasin_2"/>
    <property type="match status" value="1"/>
</dbReference>
<evidence type="ECO:0000259" key="1">
    <source>
        <dbReference type="Pfam" id="PF09361"/>
    </source>
</evidence>
<dbReference type="InterPro" id="IPR010234">
    <property type="entry name" value="Phasin_subfam-2"/>
</dbReference>
<comment type="caution">
    <text evidence="2">The sequence shown here is derived from an EMBL/GenBank/DDBJ whole genome shotgun (WGS) entry which is preliminary data.</text>
</comment>
<evidence type="ECO:0000313" key="3">
    <source>
        <dbReference type="Proteomes" id="UP000030377"/>
    </source>
</evidence>
<organism evidence="2 3">
    <name type="scientific">Bradyrhizobium japonicum</name>
    <dbReference type="NCBI Taxonomy" id="375"/>
    <lineage>
        <taxon>Bacteria</taxon>
        <taxon>Pseudomonadati</taxon>
        <taxon>Pseudomonadota</taxon>
        <taxon>Alphaproteobacteria</taxon>
        <taxon>Hyphomicrobiales</taxon>
        <taxon>Nitrobacteraceae</taxon>
        <taxon>Bradyrhizobium</taxon>
    </lineage>
</organism>
<dbReference type="RefSeq" id="WP_028158804.1">
    <property type="nucleotide sequence ID" value="NZ_JANUDC010000001.1"/>
</dbReference>
<protein>
    <submittedName>
        <fullName evidence="2">Phasin</fullName>
    </submittedName>
</protein>
<gene>
    <name evidence="2" type="ORF">MA20_13365</name>
</gene>
<sequence length="116" mass="12705">MAEINLSSDNVRAALSDALGRLRKANADYFEMLEKGISSSPLPIANQAKEFCSFMQRNVTATLDLSDKLIHAKDVQDALKLQADFFQEQMRALTDQTKTMGEAAMKAAGGMFSPKS</sequence>
<accession>A0A0A3XYC9</accession>
<dbReference type="Pfam" id="PF09361">
    <property type="entry name" value="Phasin_2"/>
    <property type="match status" value="1"/>
</dbReference>
<name>A0A0A3XYC9_BRAJP</name>
<dbReference type="AlphaFoldDB" id="A0A0A3XYC9"/>
<dbReference type="Proteomes" id="UP000030377">
    <property type="component" value="Unassembled WGS sequence"/>
</dbReference>
<dbReference type="InterPro" id="IPR018968">
    <property type="entry name" value="Phasin"/>
</dbReference>
<dbReference type="STRING" id="375.BKD09_RS26870"/>
<evidence type="ECO:0000313" key="2">
    <source>
        <dbReference type="EMBL" id="KGT79390.1"/>
    </source>
</evidence>
<feature type="domain" description="Phasin" evidence="1">
    <location>
        <begin position="48"/>
        <end position="113"/>
    </location>
</feature>
<proteinExistence type="predicted"/>